<dbReference type="Gene3D" id="1.20.5.1150">
    <property type="entry name" value="Ribosomal protein S8"/>
    <property type="match status" value="1"/>
</dbReference>
<dbReference type="KEGG" id="lpx:ASU28_08630"/>
<dbReference type="HOGENOM" id="CLU_159258_3_2_9"/>
<dbReference type="EMBL" id="BDOR01000001">
    <property type="protein sequence ID" value="GBF00949.1"/>
    <property type="molecule type" value="Genomic_DNA"/>
</dbReference>
<accession>A0A098R686</accession>
<dbReference type="EMBL" id="SEHH01000059">
    <property type="protein sequence ID" value="TBX42330.1"/>
    <property type="molecule type" value="Genomic_DNA"/>
</dbReference>
<organism evidence="10 13">
    <name type="scientific">Lactiplantibacillus paraplantarum</name>
    <dbReference type="NCBI Taxonomy" id="60520"/>
    <lineage>
        <taxon>Bacteria</taxon>
        <taxon>Bacillati</taxon>
        <taxon>Bacillota</taxon>
        <taxon>Bacilli</taxon>
        <taxon>Lactobacillales</taxon>
        <taxon>Lactobacillaceae</taxon>
        <taxon>Lactiplantibacillus</taxon>
    </lineage>
</organism>
<dbReference type="PANTHER" id="PTHR21109:SF22">
    <property type="entry name" value="SMALL RIBOSOMAL SUBUNIT PROTEIN BS21"/>
    <property type="match status" value="1"/>
</dbReference>
<dbReference type="GO" id="GO:0003735">
    <property type="term" value="F:structural constituent of ribosome"/>
    <property type="evidence" value="ECO:0007669"/>
    <property type="project" value="InterPro"/>
</dbReference>
<dbReference type="Pfam" id="PF01165">
    <property type="entry name" value="Ribosomal_S21"/>
    <property type="match status" value="1"/>
</dbReference>
<reference evidence="10 13" key="3">
    <citation type="submission" date="2019-01" db="EMBL/GenBank/DDBJ databases">
        <title>Draft genome sequence of Lactobacillus paraplantarum OSY-TC318, a Producer of the novel lantibiotic Paraplantaracin TC318.</title>
        <authorList>
            <person name="Hussein W.E."/>
            <person name="Huang E."/>
            <person name="Yousef A.E."/>
        </authorList>
    </citation>
    <scope>NUCLEOTIDE SEQUENCE [LARGE SCALE GENOMIC DNA]</scope>
    <source>
        <strain evidence="10 13">OSY-TC318</strain>
    </source>
</reference>
<dbReference type="Proteomes" id="UP000236162">
    <property type="component" value="Unassembled WGS sequence"/>
</dbReference>
<evidence type="ECO:0000313" key="9">
    <source>
        <dbReference type="EMBL" id="GBF00949.1"/>
    </source>
</evidence>
<dbReference type="GeneID" id="89669282"/>
<dbReference type="InterPro" id="IPR018278">
    <property type="entry name" value="Ribosomal_bS21_CS"/>
</dbReference>
<dbReference type="Proteomes" id="UP000292648">
    <property type="component" value="Unassembled WGS sequence"/>
</dbReference>
<keyword evidence="2 5" id="KW-0689">Ribosomal protein</keyword>
<dbReference type="EMBL" id="CP032744">
    <property type="protein sequence ID" value="AYJ38785.1"/>
    <property type="molecule type" value="Genomic_DNA"/>
</dbReference>
<dbReference type="Proteomes" id="UP000277896">
    <property type="component" value="Chromosome"/>
</dbReference>
<feature type="region of interest" description="Disordered" evidence="7">
    <location>
        <begin position="43"/>
        <end position="62"/>
    </location>
</feature>
<evidence type="ECO:0000313" key="10">
    <source>
        <dbReference type="EMBL" id="TBX42330.1"/>
    </source>
</evidence>
<dbReference type="InterPro" id="IPR001911">
    <property type="entry name" value="Ribosomal_bS21"/>
</dbReference>
<dbReference type="SMR" id="A0A098R686"/>
<dbReference type="InterPro" id="IPR038380">
    <property type="entry name" value="Ribosomal_bS21_sf"/>
</dbReference>
<evidence type="ECO:0000313" key="11">
    <source>
        <dbReference type="Proteomes" id="UP000236162"/>
    </source>
</evidence>
<sequence length="62" mass="7560">MAKTVVRKNESLDDALRRFKRTVSKSGTLQEYRKREFYEKPSVKKKLKSEAARKRKNRRRFK</sequence>
<dbReference type="eggNOG" id="COG0828">
    <property type="taxonomic scope" value="Bacteria"/>
</dbReference>
<protein>
    <recommendedName>
        <fullName evidence="4 5">Small ribosomal subunit protein bS21</fullName>
    </recommendedName>
</protein>
<evidence type="ECO:0000313" key="12">
    <source>
        <dbReference type="Proteomes" id="UP000277896"/>
    </source>
</evidence>
<dbReference type="GO" id="GO:0005840">
    <property type="term" value="C:ribosome"/>
    <property type="evidence" value="ECO:0007669"/>
    <property type="project" value="UniProtKB-KW"/>
</dbReference>
<evidence type="ECO:0000313" key="8">
    <source>
        <dbReference type="EMBL" id="AYJ38785.1"/>
    </source>
</evidence>
<dbReference type="AlphaFoldDB" id="A0A098R686"/>
<evidence type="ECO:0000256" key="7">
    <source>
        <dbReference type="SAM" id="MobiDB-lite"/>
    </source>
</evidence>
<dbReference type="HAMAP" id="MF_00358">
    <property type="entry name" value="Ribosomal_bS21"/>
    <property type="match status" value="1"/>
</dbReference>
<gene>
    <name evidence="5 9" type="primary">rpsU</name>
    <name evidence="10" type="ORF">EUZ87_08460</name>
    <name evidence="8" type="ORF">LP667_08155</name>
    <name evidence="9" type="ORF">LPPLD21_00451</name>
</gene>
<evidence type="ECO:0000256" key="5">
    <source>
        <dbReference type="HAMAP-Rule" id="MF_00358"/>
    </source>
</evidence>
<name>A0A098R686_9LACO</name>
<keyword evidence="3 5" id="KW-0687">Ribonucleoprotein</keyword>
<feature type="compositionally biased region" description="Basic residues" evidence="7">
    <location>
        <begin position="53"/>
        <end position="62"/>
    </location>
</feature>
<keyword evidence="11" id="KW-1185">Reference proteome</keyword>
<comment type="similarity">
    <text evidence="1 5 6">Belongs to the bacterial ribosomal protein bS21 family.</text>
</comment>
<dbReference type="PRINTS" id="PR00976">
    <property type="entry name" value="RIBOSOMALS21"/>
</dbReference>
<evidence type="ECO:0000256" key="4">
    <source>
        <dbReference type="ARBA" id="ARBA00035135"/>
    </source>
</evidence>
<dbReference type="RefSeq" id="WP_003638914.1">
    <property type="nucleotide sequence ID" value="NZ_AVAI01000064.1"/>
</dbReference>
<evidence type="ECO:0000256" key="3">
    <source>
        <dbReference type="ARBA" id="ARBA00023274"/>
    </source>
</evidence>
<evidence type="ECO:0000256" key="1">
    <source>
        <dbReference type="ARBA" id="ARBA00006640"/>
    </source>
</evidence>
<evidence type="ECO:0000313" key="13">
    <source>
        <dbReference type="Proteomes" id="UP000292648"/>
    </source>
</evidence>
<dbReference type="GO" id="GO:1990904">
    <property type="term" value="C:ribonucleoprotein complex"/>
    <property type="evidence" value="ECO:0007669"/>
    <property type="project" value="UniProtKB-KW"/>
</dbReference>
<reference evidence="8 12" key="2">
    <citation type="submission" date="2018-10" db="EMBL/GenBank/DDBJ databases">
        <title>Genome seuquencing of Lactobacillus species.</title>
        <authorList>
            <person name="Baek C."/>
            <person name="Yi H."/>
        </authorList>
    </citation>
    <scope>NUCLEOTIDE SEQUENCE [LARGE SCALE GENOMIC DNA]</scope>
    <source>
        <strain evidence="8 12">DSM 10667</strain>
    </source>
</reference>
<dbReference type="PROSITE" id="PS01181">
    <property type="entry name" value="RIBOSOMAL_S21"/>
    <property type="match status" value="1"/>
</dbReference>
<evidence type="ECO:0000256" key="2">
    <source>
        <dbReference type="ARBA" id="ARBA00022980"/>
    </source>
</evidence>
<proteinExistence type="inferred from homology"/>
<dbReference type="PANTHER" id="PTHR21109">
    <property type="entry name" value="MITOCHONDRIAL 28S RIBOSOMAL PROTEIN S21"/>
    <property type="match status" value="1"/>
</dbReference>
<reference evidence="9 11" key="1">
    <citation type="submission" date="2017-04" db="EMBL/GenBank/DDBJ databases">
        <title>In vitro and in silico characterization of Lactobacillus paraplantarum D2-1, a starter culture for soymilk fermentation.</title>
        <authorList>
            <person name="Endo A."/>
            <person name="Sasaki F."/>
            <person name="Maeno S."/>
            <person name="Kanesaki Y."/>
            <person name="Kubota E."/>
            <person name="Torres G.A."/>
            <person name="Tomita S."/>
            <person name="Nakagawa J."/>
        </authorList>
    </citation>
    <scope>NUCLEOTIDE SEQUENCE [LARGE SCALE GENOMIC DNA]</scope>
    <source>
        <strain evidence="9 11">D2-1</strain>
    </source>
</reference>
<dbReference type="GO" id="GO:0006412">
    <property type="term" value="P:translation"/>
    <property type="evidence" value="ECO:0007669"/>
    <property type="project" value="UniProtKB-UniRule"/>
</dbReference>
<evidence type="ECO:0000256" key="6">
    <source>
        <dbReference type="RuleBase" id="RU000667"/>
    </source>
</evidence>
<dbReference type="NCBIfam" id="TIGR00030">
    <property type="entry name" value="S21p"/>
    <property type="match status" value="1"/>
</dbReference>
<feature type="compositionally biased region" description="Basic and acidic residues" evidence="7">
    <location>
        <begin position="43"/>
        <end position="52"/>
    </location>
</feature>